<feature type="site" description="Important for catalytic activity" evidence="7">
    <location>
        <position position="221"/>
    </location>
</feature>
<dbReference type="NCBIfam" id="TIGR00247">
    <property type="entry name" value="endolytic transglycosylase MltG"/>
    <property type="match status" value="1"/>
</dbReference>
<dbReference type="GO" id="GO:0005886">
    <property type="term" value="C:plasma membrane"/>
    <property type="evidence" value="ECO:0007669"/>
    <property type="project" value="UniProtKB-UniRule"/>
</dbReference>
<evidence type="ECO:0000313" key="9">
    <source>
        <dbReference type="Proteomes" id="UP000266301"/>
    </source>
</evidence>
<sequence length="334" mass="38728">MKRKHTLTKTLISILFIFGLFCINKSLCTTQNTSIVTIQIPKNSSTEQVATILYNSTVIKNKDYFMLTKKIFYRNKIIQSGNFSIPRQVSFSTLTDILSRNYKNGNMIKITIPEGYTSEQIGETLERNKLVSKSDFLSKVKNFKSNKYWFLNNIPDGDHKIEGFLFPDTYYFDRETVNSDEIINTMLEQFDDEISPYKTYILNNNYNIRNLTTIASLVEKEARKDVDRPKIASVIYNRLNKNMPLQIDASILYVIGHKDKLYNKDLTIKSPYNTYINKGLPPSPICNPGKKSIIAAVHPDKTNYLYYVLNTSTNEHVFSSTYRDHMKNVKKYVK</sequence>
<keyword evidence="4 7" id="KW-0472">Membrane</keyword>
<dbReference type="RefSeq" id="WP_119971719.1">
    <property type="nucleotide sequence ID" value="NZ_CP032416.1"/>
</dbReference>
<dbReference type="InterPro" id="IPR003770">
    <property type="entry name" value="MLTG-like"/>
</dbReference>
<dbReference type="KEGG" id="cfer:D4Z93_06885"/>
<accession>A0A386H3V3</accession>
<keyword evidence="5 7" id="KW-0456">Lyase</keyword>
<evidence type="ECO:0000256" key="7">
    <source>
        <dbReference type="HAMAP-Rule" id="MF_02065"/>
    </source>
</evidence>
<evidence type="ECO:0000256" key="4">
    <source>
        <dbReference type="ARBA" id="ARBA00023136"/>
    </source>
</evidence>
<keyword evidence="9" id="KW-1185">Reference proteome</keyword>
<dbReference type="PANTHER" id="PTHR30518:SF2">
    <property type="entry name" value="ENDOLYTIC MUREIN TRANSGLYCOSYLASE"/>
    <property type="match status" value="1"/>
</dbReference>
<keyword evidence="3 7" id="KW-1133">Transmembrane helix</keyword>
<evidence type="ECO:0000313" key="8">
    <source>
        <dbReference type="EMBL" id="AYD40258.1"/>
    </source>
</evidence>
<comment type="function">
    <text evidence="7">Functions as a peptidoglycan terminase that cleaves nascent peptidoglycan strands endolytically to terminate their elongation.</text>
</comment>
<keyword evidence="6 7" id="KW-0961">Cell wall biogenesis/degradation</keyword>
<protein>
    <recommendedName>
        <fullName evidence="7">Endolytic murein transglycosylase</fullName>
        <ecNumber evidence="7">4.2.2.29</ecNumber>
    </recommendedName>
    <alternativeName>
        <fullName evidence="7">Peptidoglycan lytic transglycosylase</fullName>
    </alternativeName>
    <alternativeName>
        <fullName evidence="7">Peptidoglycan polymerization terminase</fullName>
    </alternativeName>
</protein>
<comment type="similarity">
    <text evidence="7">Belongs to the transglycosylase MltG family.</text>
</comment>
<dbReference type="GO" id="GO:0009252">
    <property type="term" value="P:peptidoglycan biosynthetic process"/>
    <property type="evidence" value="ECO:0007669"/>
    <property type="project" value="UniProtKB-UniRule"/>
</dbReference>
<dbReference type="Pfam" id="PF02618">
    <property type="entry name" value="YceG"/>
    <property type="match status" value="1"/>
</dbReference>
<dbReference type="HAMAP" id="MF_02065">
    <property type="entry name" value="MltG"/>
    <property type="match status" value="1"/>
</dbReference>
<dbReference type="PANTHER" id="PTHR30518">
    <property type="entry name" value="ENDOLYTIC MUREIN TRANSGLYCOSYLASE"/>
    <property type="match status" value="1"/>
</dbReference>
<proteinExistence type="inferred from homology"/>
<dbReference type="GO" id="GO:0008932">
    <property type="term" value="F:lytic endotransglycosylase activity"/>
    <property type="evidence" value="ECO:0007669"/>
    <property type="project" value="UniProtKB-UniRule"/>
</dbReference>
<evidence type="ECO:0000256" key="2">
    <source>
        <dbReference type="ARBA" id="ARBA00022692"/>
    </source>
</evidence>
<organism evidence="8 9">
    <name type="scientific">Clostridium fermenticellae</name>
    <dbReference type="NCBI Taxonomy" id="2068654"/>
    <lineage>
        <taxon>Bacteria</taxon>
        <taxon>Bacillati</taxon>
        <taxon>Bacillota</taxon>
        <taxon>Clostridia</taxon>
        <taxon>Eubacteriales</taxon>
        <taxon>Clostridiaceae</taxon>
        <taxon>Clostridium</taxon>
    </lineage>
</organism>
<keyword evidence="2 7" id="KW-0812">Transmembrane</keyword>
<name>A0A386H3V3_9CLOT</name>
<comment type="catalytic activity">
    <reaction evidence="7">
        <text>a peptidoglycan chain = a peptidoglycan chain with N-acetyl-1,6-anhydromuramyl-[peptide] at the reducing end + a peptidoglycan chain with N-acetylglucosamine at the non-reducing end.</text>
        <dbReference type="EC" id="4.2.2.29"/>
    </reaction>
</comment>
<keyword evidence="1 7" id="KW-1003">Cell membrane</keyword>
<dbReference type="AlphaFoldDB" id="A0A386H3V3"/>
<gene>
    <name evidence="7 8" type="primary">mltG</name>
    <name evidence="8" type="ORF">D4Z93_06885</name>
</gene>
<reference evidence="8 9" key="1">
    <citation type="journal article" date="2019" name="Int. J. Syst. Evol. Microbiol.">
        <title>Clostridium fermenticellae sp. nov., isolated from the mud in a fermentation cellar for the production of the Chinese liquor, baijiu.</title>
        <authorList>
            <person name="Xu P.X."/>
            <person name="Chai L.J."/>
            <person name="Qiu T."/>
            <person name="Zhang X.J."/>
            <person name="Lu Z.M."/>
            <person name="Xiao C."/>
            <person name="Wang S.T."/>
            <person name="Shen C.H."/>
            <person name="Shi J.S."/>
            <person name="Xu Z.H."/>
        </authorList>
    </citation>
    <scope>NUCLEOTIDE SEQUENCE [LARGE SCALE GENOMIC DNA]</scope>
    <source>
        <strain evidence="8 9">JN500901</strain>
    </source>
</reference>
<dbReference type="Gene3D" id="3.30.1490.480">
    <property type="entry name" value="Endolytic murein transglycosylase"/>
    <property type="match status" value="2"/>
</dbReference>
<dbReference type="CDD" id="cd08010">
    <property type="entry name" value="MltG_like"/>
    <property type="match status" value="1"/>
</dbReference>
<dbReference type="Gene3D" id="3.30.160.60">
    <property type="entry name" value="Classic Zinc Finger"/>
    <property type="match status" value="1"/>
</dbReference>
<dbReference type="EMBL" id="CP032416">
    <property type="protein sequence ID" value="AYD40258.1"/>
    <property type="molecule type" value="Genomic_DNA"/>
</dbReference>
<evidence type="ECO:0000256" key="5">
    <source>
        <dbReference type="ARBA" id="ARBA00023239"/>
    </source>
</evidence>
<evidence type="ECO:0000256" key="6">
    <source>
        <dbReference type="ARBA" id="ARBA00023316"/>
    </source>
</evidence>
<dbReference type="GO" id="GO:0071555">
    <property type="term" value="P:cell wall organization"/>
    <property type="evidence" value="ECO:0007669"/>
    <property type="project" value="UniProtKB-KW"/>
</dbReference>
<evidence type="ECO:0000256" key="3">
    <source>
        <dbReference type="ARBA" id="ARBA00022989"/>
    </source>
</evidence>
<evidence type="ECO:0000256" key="1">
    <source>
        <dbReference type="ARBA" id="ARBA00022475"/>
    </source>
</evidence>
<dbReference type="EC" id="4.2.2.29" evidence="7"/>
<dbReference type="Proteomes" id="UP000266301">
    <property type="component" value="Chromosome"/>
</dbReference>
<dbReference type="OrthoDB" id="9814591at2"/>